<name>A0A5E4UPA4_9BURK</name>
<protein>
    <submittedName>
        <fullName evidence="1">Uncharacterized protein</fullName>
    </submittedName>
</protein>
<gene>
    <name evidence="1" type="ORF">PMO31116_02093</name>
</gene>
<dbReference type="AlphaFoldDB" id="A0A5E4UPA4"/>
<keyword evidence="2" id="KW-1185">Reference proteome</keyword>
<dbReference type="Proteomes" id="UP000368474">
    <property type="component" value="Unassembled WGS sequence"/>
</dbReference>
<proteinExistence type="predicted"/>
<reference evidence="1 2" key="1">
    <citation type="submission" date="2019-08" db="EMBL/GenBank/DDBJ databases">
        <authorList>
            <person name="Peeters C."/>
        </authorList>
    </citation>
    <scope>NUCLEOTIDE SEQUENCE [LARGE SCALE GENOMIC DNA]</scope>
    <source>
        <strain evidence="1 2">LMG 31116</strain>
    </source>
</reference>
<dbReference type="EMBL" id="CABPSD010000005">
    <property type="protein sequence ID" value="VVE00715.1"/>
    <property type="molecule type" value="Genomic_DNA"/>
</dbReference>
<organism evidence="1 2">
    <name type="scientific">Pandoraea morbifera</name>
    <dbReference type="NCBI Taxonomy" id="2508300"/>
    <lineage>
        <taxon>Bacteria</taxon>
        <taxon>Pseudomonadati</taxon>
        <taxon>Pseudomonadota</taxon>
        <taxon>Betaproteobacteria</taxon>
        <taxon>Burkholderiales</taxon>
        <taxon>Burkholderiaceae</taxon>
        <taxon>Pandoraea</taxon>
    </lineage>
</organism>
<accession>A0A5E4UPA4</accession>
<sequence>MTDIAHYAVLPRNVRMRARRPMRRSDRDTAVAQYFKIEMFRCHASPRSPMGDLRHRLRECVRIFQRIRNCRWPRTERRASPPTSHLPRLPTVRCRCIPTLIRTTLHTTYASVRRCVLARESTGRRRPPGNAPKSDYKRLQDPSIQISQLASNMSRQAMRIGRRWRCGARWPCRRSLRIALVVFLESMMTTSGTNTALARRS</sequence>
<evidence type="ECO:0000313" key="2">
    <source>
        <dbReference type="Proteomes" id="UP000368474"/>
    </source>
</evidence>
<evidence type="ECO:0000313" key="1">
    <source>
        <dbReference type="EMBL" id="VVE00715.1"/>
    </source>
</evidence>